<sequence length="529" mass="60783">MININNPEINVDELMQRIREDVAKRHGQVQPENPTSKSIISNSTATFNHIFYHIDALLRNAESRSITRTKWPDNFNKFPFNLSIIKNFQKIALKILSYIFKDQREVNFNLIRALKESVGLNRQLIEEIASLKAQMDERLNAVDTSIQGMDKRFSAVDTSIQGMDEHLGAVYNRVSEIDNNLDHVDSCMSHLQEYLETMNSRKQLINDHLKTVDAHINTVDEHLESVDTRLEAMNERLGAVNVRVQNLDERDLRNDNYLKNDLVQQKRLITMFLEEARRRLPEPFSQEQLQTFAKEEQHSLDAFYVAFEDQFRGSREVILNKLKTYLPIIQEAKVGTPELPILDVGCGRGEWLELLRESGYKARGIDINRVMLEQCKEKGLEVIESDVIAYLQSLPDASLGAVSGFHIIEHLSFPILMKLIDETRRVLHSGGIAIFETPNPENIIVGACNFYSDPTHLHPLFPPTVKFFFEQLGFLDVKLLRLRENRLEDPLQLIEADNPIASHVNPLIELAKFNFYAPPDFAVIAKKAQ</sequence>
<proteinExistence type="predicted"/>
<dbReference type="PANTHER" id="PTHR43861">
    <property type="entry name" value="TRANS-ACONITATE 2-METHYLTRANSFERASE-RELATED"/>
    <property type="match status" value="1"/>
</dbReference>
<dbReference type="Gene3D" id="1.20.5.2280">
    <property type="match status" value="1"/>
</dbReference>
<dbReference type="EMBL" id="QMEC01000015">
    <property type="protein sequence ID" value="NMF62353.1"/>
    <property type="molecule type" value="Genomic_DNA"/>
</dbReference>
<name>A0ABX1M4F8_9CYAN</name>
<reference evidence="2 3" key="1">
    <citation type="submission" date="2018-06" db="EMBL/GenBank/DDBJ databases">
        <title>Comparative genomics of Brasilonema spp. strains.</title>
        <authorList>
            <person name="Alvarenga D.O."/>
            <person name="Fiore M.F."/>
            <person name="Varani A.M."/>
        </authorList>
    </citation>
    <scope>NUCLEOTIDE SEQUENCE [LARGE SCALE GENOMIC DNA]</scope>
    <source>
        <strain evidence="2 3">UFV-OR1</strain>
    </source>
</reference>
<evidence type="ECO:0000259" key="1">
    <source>
        <dbReference type="Pfam" id="PF08241"/>
    </source>
</evidence>
<dbReference type="Gene3D" id="3.40.50.150">
    <property type="entry name" value="Vaccinia Virus protein VP39"/>
    <property type="match status" value="1"/>
</dbReference>
<keyword evidence="2" id="KW-0808">Transferase</keyword>
<comment type="caution">
    <text evidence="2">The sequence shown here is derived from an EMBL/GenBank/DDBJ whole genome shotgun (WGS) entry which is preliminary data.</text>
</comment>
<dbReference type="GO" id="GO:0008168">
    <property type="term" value="F:methyltransferase activity"/>
    <property type="evidence" value="ECO:0007669"/>
    <property type="project" value="UniProtKB-KW"/>
</dbReference>
<keyword evidence="3" id="KW-1185">Reference proteome</keyword>
<dbReference type="SUPFAM" id="SSF57997">
    <property type="entry name" value="Tropomyosin"/>
    <property type="match status" value="1"/>
</dbReference>
<dbReference type="RefSeq" id="WP_169263950.1">
    <property type="nucleotide sequence ID" value="NZ_QMEC01000015.1"/>
</dbReference>
<dbReference type="Proteomes" id="UP000762253">
    <property type="component" value="Unassembled WGS sequence"/>
</dbReference>
<evidence type="ECO:0000313" key="2">
    <source>
        <dbReference type="EMBL" id="NMF62353.1"/>
    </source>
</evidence>
<organism evidence="2 3">
    <name type="scientific">Brasilonema octagenarum UFV-OR1</name>
    <dbReference type="NCBI Taxonomy" id="417115"/>
    <lineage>
        <taxon>Bacteria</taxon>
        <taxon>Bacillati</taxon>
        <taxon>Cyanobacteriota</taxon>
        <taxon>Cyanophyceae</taxon>
        <taxon>Nostocales</taxon>
        <taxon>Scytonemataceae</taxon>
        <taxon>Brasilonema</taxon>
        <taxon>Octagenarum group</taxon>
    </lineage>
</organism>
<dbReference type="GO" id="GO:0032259">
    <property type="term" value="P:methylation"/>
    <property type="evidence" value="ECO:0007669"/>
    <property type="project" value="UniProtKB-KW"/>
</dbReference>
<dbReference type="InterPro" id="IPR029063">
    <property type="entry name" value="SAM-dependent_MTases_sf"/>
</dbReference>
<dbReference type="Pfam" id="PF08241">
    <property type="entry name" value="Methyltransf_11"/>
    <property type="match status" value="1"/>
</dbReference>
<gene>
    <name evidence="2" type="ORF">DP115_05935</name>
</gene>
<feature type="domain" description="Methyltransferase type 11" evidence="1">
    <location>
        <begin position="342"/>
        <end position="435"/>
    </location>
</feature>
<accession>A0ABX1M4F8</accession>
<keyword evidence="2" id="KW-0489">Methyltransferase</keyword>
<protein>
    <submittedName>
        <fullName evidence="2">SAM-dependent methyltransferase</fullName>
    </submittedName>
</protein>
<dbReference type="CDD" id="cd02440">
    <property type="entry name" value="AdoMet_MTases"/>
    <property type="match status" value="1"/>
</dbReference>
<dbReference type="SUPFAM" id="SSF53335">
    <property type="entry name" value="S-adenosyl-L-methionine-dependent methyltransferases"/>
    <property type="match status" value="1"/>
</dbReference>
<dbReference type="InterPro" id="IPR013216">
    <property type="entry name" value="Methyltransf_11"/>
</dbReference>
<evidence type="ECO:0000313" key="3">
    <source>
        <dbReference type="Proteomes" id="UP000762253"/>
    </source>
</evidence>